<organism evidence="1 2">
    <name type="scientific">Mycena maculata</name>
    <dbReference type="NCBI Taxonomy" id="230809"/>
    <lineage>
        <taxon>Eukaryota</taxon>
        <taxon>Fungi</taxon>
        <taxon>Dikarya</taxon>
        <taxon>Basidiomycota</taxon>
        <taxon>Agaricomycotina</taxon>
        <taxon>Agaricomycetes</taxon>
        <taxon>Agaricomycetidae</taxon>
        <taxon>Agaricales</taxon>
        <taxon>Marasmiineae</taxon>
        <taxon>Mycenaceae</taxon>
        <taxon>Mycena</taxon>
    </lineage>
</organism>
<dbReference type="InterPro" id="IPR011993">
    <property type="entry name" value="PH-like_dom_sf"/>
</dbReference>
<dbReference type="Gene3D" id="2.30.29.30">
    <property type="entry name" value="Pleckstrin-homology domain (PH domain)/Phosphotyrosine-binding domain (PTB)"/>
    <property type="match status" value="1"/>
</dbReference>
<gene>
    <name evidence="1" type="ORF">DFH07DRAFT_1009662</name>
</gene>
<protein>
    <submittedName>
        <fullName evidence="1">Uncharacterized protein</fullName>
    </submittedName>
</protein>
<accession>A0AAD7MIV6</accession>
<feature type="non-terminal residue" evidence="1">
    <location>
        <position position="1"/>
    </location>
</feature>
<feature type="non-terminal residue" evidence="1">
    <location>
        <position position="127"/>
    </location>
</feature>
<evidence type="ECO:0000313" key="1">
    <source>
        <dbReference type="EMBL" id="KAJ7719341.1"/>
    </source>
</evidence>
<evidence type="ECO:0000313" key="2">
    <source>
        <dbReference type="Proteomes" id="UP001215280"/>
    </source>
</evidence>
<dbReference type="EMBL" id="JARJLG010000293">
    <property type="protein sequence ID" value="KAJ7719341.1"/>
    <property type="molecule type" value="Genomic_DNA"/>
</dbReference>
<sequence>PVHAEECRSKARASNGSSEINWLVLTDRDLSLRESENCTSRTVIPMSDIVKLERTDIKPYCLVLETKQGKKYLLEFENDDEPYGWQDAICHRSMGVSSPWNFVHRQHVWVQPATGTYEVSPAHIDQT</sequence>
<proteinExistence type="predicted"/>
<dbReference type="AlphaFoldDB" id="A0AAD7MIV6"/>
<keyword evidence="2" id="KW-1185">Reference proteome</keyword>
<comment type="caution">
    <text evidence="1">The sequence shown here is derived from an EMBL/GenBank/DDBJ whole genome shotgun (WGS) entry which is preliminary data.</text>
</comment>
<reference evidence="1" key="1">
    <citation type="submission" date="2023-03" db="EMBL/GenBank/DDBJ databases">
        <title>Massive genome expansion in bonnet fungi (Mycena s.s.) driven by repeated elements and novel gene families across ecological guilds.</title>
        <authorList>
            <consortium name="Lawrence Berkeley National Laboratory"/>
            <person name="Harder C.B."/>
            <person name="Miyauchi S."/>
            <person name="Viragh M."/>
            <person name="Kuo A."/>
            <person name="Thoen E."/>
            <person name="Andreopoulos B."/>
            <person name="Lu D."/>
            <person name="Skrede I."/>
            <person name="Drula E."/>
            <person name="Henrissat B."/>
            <person name="Morin E."/>
            <person name="Kohler A."/>
            <person name="Barry K."/>
            <person name="LaButti K."/>
            <person name="Morin E."/>
            <person name="Salamov A."/>
            <person name="Lipzen A."/>
            <person name="Mereny Z."/>
            <person name="Hegedus B."/>
            <person name="Baldrian P."/>
            <person name="Stursova M."/>
            <person name="Weitz H."/>
            <person name="Taylor A."/>
            <person name="Grigoriev I.V."/>
            <person name="Nagy L.G."/>
            <person name="Martin F."/>
            <person name="Kauserud H."/>
        </authorList>
    </citation>
    <scope>NUCLEOTIDE SEQUENCE</scope>
    <source>
        <strain evidence="1">CBHHK188m</strain>
    </source>
</reference>
<dbReference type="SUPFAM" id="SSF50729">
    <property type="entry name" value="PH domain-like"/>
    <property type="match status" value="1"/>
</dbReference>
<name>A0AAD7MIV6_9AGAR</name>
<dbReference type="Proteomes" id="UP001215280">
    <property type="component" value="Unassembled WGS sequence"/>
</dbReference>